<feature type="transmembrane region" description="Helical" evidence="7">
    <location>
        <begin position="60"/>
        <end position="85"/>
    </location>
</feature>
<comment type="subcellular location">
    <subcellularLocation>
        <location evidence="1">Cell membrane</location>
        <topology evidence="1">Multi-pass membrane protein</topology>
    </subcellularLocation>
</comment>
<accession>A0A6J6RNM2</accession>
<evidence type="ECO:0000256" key="7">
    <source>
        <dbReference type="SAM" id="Phobius"/>
    </source>
</evidence>
<dbReference type="PANTHER" id="PTHR30250:SF10">
    <property type="entry name" value="LIPOPOLYSACCHARIDE BIOSYNTHESIS PROTEIN WZXC"/>
    <property type="match status" value="1"/>
</dbReference>
<proteinExistence type="inferred from homology"/>
<evidence type="ECO:0000313" key="8">
    <source>
        <dbReference type="EMBL" id="CAB4724103.1"/>
    </source>
</evidence>
<feature type="transmembrane region" description="Helical" evidence="7">
    <location>
        <begin position="403"/>
        <end position="421"/>
    </location>
</feature>
<feature type="transmembrane region" description="Helical" evidence="7">
    <location>
        <begin position="347"/>
        <end position="369"/>
    </location>
</feature>
<keyword evidence="3" id="KW-1003">Cell membrane</keyword>
<feature type="transmembrane region" description="Helical" evidence="7">
    <location>
        <begin position="166"/>
        <end position="184"/>
    </location>
</feature>
<organism evidence="8">
    <name type="scientific">freshwater metagenome</name>
    <dbReference type="NCBI Taxonomy" id="449393"/>
    <lineage>
        <taxon>unclassified sequences</taxon>
        <taxon>metagenomes</taxon>
        <taxon>ecological metagenomes</taxon>
    </lineage>
</organism>
<protein>
    <submittedName>
        <fullName evidence="8">Unannotated protein</fullName>
    </submittedName>
</protein>
<evidence type="ECO:0000256" key="3">
    <source>
        <dbReference type="ARBA" id="ARBA00022475"/>
    </source>
</evidence>
<feature type="transmembrane region" description="Helical" evidence="7">
    <location>
        <begin position="106"/>
        <end position="126"/>
    </location>
</feature>
<dbReference type="InterPro" id="IPR002797">
    <property type="entry name" value="Polysacc_synth"/>
</dbReference>
<keyword evidence="6 7" id="KW-0472">Membrane</keyword>
<name>A0A6J6RNM2_9ZZZZ</name>
<feature type="transmembrane region" description="Helical" evidence="7">
    <location>
        <begin position="311"/>
        <end position="335"/>
    </location>
</feature>
<sequence>MDPEYPHDPETEVQGRLHRLTTTKMFRDTSWTMLTEVAGMVSQLITLVLIGRAFDKETYGIFAGTVAFMNVISPFTTVGMGYVLVQRIAGERGDPDIESGRAWTTVVLGGLVGVSFVLATCSLIVPQVSIRVLLALALGELVFSQITYTGRFCAQALDRPANGAQVVATVWALRLLAAIVYLVATPDPTLAGWSYFHMTASFVGAMLTVFALNRVLHLRPRVGLARAHDIRRGLGFSLTIGASYLKNDADKTLLLTFAKPEAAGLYSLAYRVITPLYVPVRALADSTFARFFREGNQSATDTYRLARRTTFIGGGLTLAGGIATMACAPLLPWLLGEKWEPAVVATQWLAFVPFLVALQMYAFNALIGLGRQKECLFVTVGASVLNIGLNLVLIPRYTWKGSTAATITAEMISIAALWVLLRREVHRAPSGEHLRTI</sequence>
<evidence type="ECO:0000256" key="6">
    <source>
        <dbReference type="ARBA" id="ARBA00023136"/>
    </source>
</evidence>
<keyword evidence="4 7" id="KW-0812">Transmembrane</keyword>
<reference evidence="8" key="1">
    <citation type="submission" date="2020-05" db="EMBL/GenBank/DDBJ databases">
        <authorList>
            <person name="Chiriac C."/>
            <person name="Salcher M."/>
            <person name="Ghai R."/>
            <person name="Kavagutti S V."/>
        </authorList>
    </citation>
    <scope>NUCLEOTIDE SEQUENCE</scope>
</reference>
<evidence type="ECO:0000256" key="1">
    <source>
        <dbReference type="ARBA" id="ARBA00004651"/>
    </source>
</evidence>
<feature type="transmembrane region" description="Helical" evidence="7">
    <location>
        <begin position="376"/>
        <end position="397"/>
    </location>
</feature>
<gene>
    <name evidence="8" type="ORF">UFOPK2754_00013</name>
</gene>
<dbReference type="Pfam" id="PF01943">
    <property type="entry name" value="Polysacc_synt"/>
    <property type="match status" value="1"/>
</dbReference>
<dbReference type="InterPro" id="IPR050833">
    <property type="entry name" value="Poly_Biosynth_Transport"/>
</dbReference>
<comment type="similarity">
    <text evidence="2">Belongs to the polysaccharide synthase family.</text>
</comment>
<feature type="transmembrane region" description="Helical" evidence="7">
    <location>
        <begin position="33"/>
        <end position="54"/>
    </location>
</feature>
<dbReference type="AlphaFoldDB" id="A0A6J6RNM2"/>
<evidence type="ECO:0000256" key="5">
    <source>
        <dbReference type="ARBA" id="ARBA00022989"/>
    </source>
</evidence>
<evidence type="ECO:0000256" key="2">
    <source>
        <dbReference type="ARBA" id="ARBA00007430"/>
    </source>
</evidence>
<keyword evidence="5 7" id="KW-1133">Transmembrane helix</keyword>
<evidence type="ECO:0000256" key="4">
    <source>
        <dbReference type="ARBA" id="ARBA00022692"/>
    </source>
</evidence>
<feature type="transmembrane region" description="Helical" evidence="7">
    <location>
        <begin position="190"/>
        <end position="212"/>
    </location>
</feature>
<dbReference type="PANTHER" id="PTHR30250">
    <property type="entry name" value="PST FAMILY PREDICTED COLANIC ACID TRANSPORTER"/>
    <property type="match status" value="1"/>
</dbReference>
<dbReference type="EMBL" id="CAEZYR010000001">
    <property type="protein sequence ID" value="CAB4724103.1"/>
    <property type="molecule type" value="Genomic_DNA"/>
</dbReference>
<dbReference type="GO" id="GO:0005886">
    <property type="term" value="C:plasma membrane"/>
    <property type="evidence" value="ECO:0007669"/>
    <property type="project" value="UniProtKB-SubCell"/>
</dbReference>